<name>A0A8X6YU24_9ARAC</name>
<organism evidence="1 2">
    <name type="scientific">Trichonephila inaurata madagascariensis</name>
    <dbReference type="NCBI Taxonomy" id="2747483"/>
    <lineage>
        <taxon>Eukaryota</taxon>
        <taxon>Metazoa</taxon>
        <taxon>Ecdysozoa</taxon>
        <taxon>Arthropoda</taxon>
        <taxon>Chelicerata</taxon>
        <taxon>Arachnida</taxon>
        <taxon>Araneae</taxon>
        <taxon>Araneomorphae</taxon>
        <taxon>Entelegynae</taxon>
        <taxon>Araneoidea</taxon>
        <taxon>Nephilidae</taxon>
        <taxon>Trichonephila</taxon>
        <taxon>Trichonephila inaurata</taxon>
    </lineage>
</organism>
<sequence length="49" mass="5851">MLMGFTNAALLNVRLRLGQHRTVEETRIHLAHHSRLRYYAVRQLLPLRQ</sequence>
<evidence type="ECO:0000313" key="2">
    <source>
        <dbReference type="Proteomes" id="UP000886998"/>
    </source>
</evidence>
<dbReference type="Proteomes" id="UP000886998">
    <property type="component" value="Unassembled WGS sequence"/>
</dbReference>
<reference evidence="1" key="1">
    <citation type="submission" date="2020-08" db="EMBL/GenBank/DDBJ databases">
        <title>Multicomponent nature underlies the extraordinary mechanical properties of spider dragline silk.</title>
        <authorList>
            <person name="Kono N."/>
            <person name="Nakamura H."/>
            <person name="Mori M."/>
            <person name="Yoshida Y."/>
            <person name="Ohtoshi R."/>
            <person name="Malay A.D."/>
            <person name="Moran D.A.P."/>
            <person name="Tomita M."/>
            <person name="Numata K."/>
            <person name="Arakawa K."/>
        </authorList>
    </citation>
    <scope>NUCLEOTIDE SEQUENCE</scope>
</reference>
<feature type="non-terminal residue" evidence="1">
    <location>
        <position position="49"/>
    </location>
</feature>
<keyword evidence="2" id="KW-1185">Reference proteome</keyword>
<dbReference type="AlphaFoldDB" id="A0A8X6YU24"/>
<comment type="caution">
    <text evidence="1">The sequence shown here is derived from an EMBL/GenBank/DDBJ whole genome shotgun (WGS) entry which is preliminary data.</text>
</comment>
<accession>A0A8X6YU24</accession>
<gene>
    <name evidence="1" type="ORF">TNIN_433221</name>
</gene>
<protein>
    <submittedName>
        <fullName evidence="1">Uncharacterized protein</fullName>
    </submittedName>
</protein>
<dbReference type="EMBL" id="BMAV01022646">
    <property type="protein sequence ID" value="GFY77769.1"/>
    <property type="molecule type" value="Genomic_DNA"/>
</dbReference>
<proteinExistence type="predicted"/>
<evidence type="ECO:0000313" key="1">
    <source>
        <dbReference type="EMBL" id="GFY77769.1"/>
    </source>
</evidence>